<dbReference type="STRING" id="338188.ERS852397_03200"/>
<dbReference type="AlphaFoldDB" id="A0A174JH32"/>
<evidence type="ECO:0008006" key="4">
    <source>
        <dbReference type="Google" id="ProtNLM"/>
    </source>
</evidence>
<dbReference type="Gene3D" id="1.10.10.10">
    <property type="entry name" value="Winged helix-like DNA-binding domain superfamily/Winged helix DNA-binding domain"/>
    <property type="match status" value="1"/>
</dbReference>
<dbReference type="InterPro" id="IPR036388">
    <property type="entry name" value="WH-like_DNA-bd_sf"/>
</dbReference>
<evidence type="ECO:0000256" key="1">
    <source>
        <dbReference type="SAM" id="Phobius"/>
    </source>
</evidence>
<accession>A0A174JH32</accession>
<reference evidence="2 3" key="1">
    <citation type="submission" date="2015-09" db="EMBL/GenBank/DDBJ databases">
        <authorList>
            <consortium name="Pathogen Informatics"/>
        </authorList>
    </citation>
    <scope>NUCLEOTIDE SEQUENCE [LARGE SCALE GENOMIC DNA]</scope>
    <source>
        <strain evidence="2 3">2789STDY5608840</strain>
    </source>
</reference>
<gene>
    <name evidence="2" type="ORF">ERS852397_03200</name>
</gene>
<organism evidence="2 3">
    <name type="scientific">Bacteroides finegoldii</name>
    <dbReference type="NCBI Taxonomy" id="338188"/>
    <lineage>
        <taxon>Bacteria</taxon>
        <taxon>Pseudomonadati</taxon>
        <taxon>Bacteroidota</taxon>
        <taxon>Bacteroidia</taxon>
        <taxon>Bacteroidales</taxon>
        <taxon>Bacteroidaceae</taxon>
        <taxon>Bacteroides</taxon>
    </lineage>
</organism>
<feature type="transmembrane region" description="Helical" evidence="1">
    <location>
        <begin position="78"/>
        <end position="97"/>
    </location>
</feature>
<dbReference type="SUPFAM" id="SSF46894">
    <property type="entry name" value="C-terminal effector domain of the bipartite response regulators"/>
    <property type="match status" value="1"/>
</dbReference>
<keyword evidence="1" id="KW-1133">Transmembrane helix</keyword>
<evidence type="ECO:0000313" key="2">
    <source>
        <dbReference type="EMBL" id="CUO96495.1"/>
    </source>
</evidence>
<keyword evidence="1" id="KW-0812">Transmembrane</keyword>
<keyword evidence="1" id="KW-0472">Membrane</keyword>
<dbReference type="GO" id="GO:0006355">
    <property type="term" value="P:regulation of DNA-templated transcription"/>
    <property type="evidence" value="ECO:0007669"/>
    <property type="project" value="InterPro"/>
</dbReference>
<proteinExistence type="predicted"/>
<name>A0A174JH32_9BACE</name>
<sequence length="119" mass="13947">MQRVLTELTPECELTTQMYISGLEKEEIAEIKCRASSTINNQLQKAFQVLNVKNGRQLCRRFYERISGIEFTFDFSPVVRASTAWVFIGIFSFSLFHEQDDMRRSRRTTVETSVRARRV</sequence>
<dbReference type="RefSeq" id="WP_055279624.1">
    <property type="nucleotide sequence ID" value="NZ_CABIXA010000022.1"/>
</dbReference>
<dbReference type="GO" id="GO:0003677">
    <property type="term" value="F:DNA binding"/>
    <property type="evidence" value="ECO:0007669"/>
    <property type="project" value="InterPro"/>
</dbReference>
<dbReference type="Proteomes" id="UP000095517">
    <property type="component" value="Unassembled WGS sequence"/>
</dbReference>
<dbReference type="InterPro" id="IPR016032">
    <property type="entry name" value="Sig_transdc_resp-reg_C-effctor"/>
</dbReference>
<protein>
    <recommendedName>
        <fullName evidence="4">Response regulator transcription factor</fullName>
    </recommendedName>
</protein>
<dbReference type="EMBL" id="CYZH01000022">
    <property type="protein sequence ID" value="CUO96495.1"/>
    <property type="molecule type" value="Genomic_DNA"/>
</dbReference>
<evidence type="ECO:0000313" key="3">
    <source>
        <dbReference type="Proteomes" id="UP000095517"/>
    </source>
</evidence>